<feature type="domain" description="SLC26A/SulP transporter" evidence="8">
    <location>
        <begin position="20"/>
        <end position="392"/>
    </location>
</feature>
<dbReference type="InterPro" id="IPR011547">
    <property type="entry name" value="SLC26A/SulP_dom"/>
</dbReference>
<dbReference type="InterPro" id="IPR001765">
    <property type="entry name" value="Carbonic_anhydrase"/>
</dbReference>
<comment type="caution">
    <text evidence="9">The sequence shown here is derived from an EMBL/GenBank/DDBJ whole genome shotgun (WGS) entry which is preliminary data.</text>
</comment>
<feature type="transmembrane region" description="Helical" evidence="7">
    <location>
        <begin position="20"/>
        <end position="43"/>
    </location>
</feature>
<evidence type="ECO:0000256" key="4">
    <source>
        <dbReference type="ARBA" id="ARBA00022989"/>
    </source>
</evidence>
<feature type="transmembrane region" description="Helical" evidence="7">
    <location>
        <begin position="130"/>
        <end position="148"/>
    </location>
</feature>
<dbReference type="GO" id="GO:0016020">
    <property type="term" value="C:membrane"/>
    <property type="evidence" value="ECO:0007669"/>
    <property type="project" value="UniProtKB-SubCell"/>
</dbReference>
<feature type="transmembrane region" description="Helical" evidence="7">
    <location>
        <begin position="49"/>
        <end position="66"/>
    </location>
</feature>
<gene>
    <name evidence="9" type="ORF">Ldro_1225</name>
</gene>
<name>A0A0W0SW59_9GAMM</name>
<keyword evidence="5 7" id="KW-0472">Membrane</keyword>
<organism evidence="9 10">
    <name type="scientific">Legionella drozanskii LLAP-1</name>
    <dbReference type="NCBI Taxonomy" id="1212489"/>
    <lineage>
        <taxon>Bacteria</taxon>
        <taxon>Pseudomonadati</taxon>
        <taxon>Pseudomonadota</taxon>
        <taxon>Gammaproteobacteria</taxon>
        <taxon>Legionellales</taxon>
        <taxon>Legionellaceae</taxon>
        <taxon>Legionella</taxon>
    </lineage>
</organism>
<dbReference type="GO" id="GO:0004089">
    <property type="term" value="F:carbonate dehydratase activity"/>
    <property type="evidence" value="ECO:0007669"/>
    <property type="project" value="InterPro"/>
</dbReference>
<dbReference type="PATRIC" id="fig|1212489.4.peg.1290"/>
<feature type="transmembrane region" description="Helical" evidence="7">
    <location>
        <begin position="307"/>
        <end position="330"/>
    </location>
</feature>
<evidence type="ECO:0000256" key="2">
    <source>
        <dbReference type="ARBA" id="ARBA00006217"/>
    </source>
</evidence>
<feature type="binding site" evidence="6">
    <location>
        <position position="589"/>
    </location>
    <ligand>
        <name>Zn(2+)</name>
        <dbReference type="ChEBI" id="CHEBI:29105"/>
    </ligand>
</feature>
<proteinExistence type="inferred from homology"/>
<dbReference type="STRING" id="1212489.Ldro_1225"/>
<reference evidence="9 10" key="1">
    <citation type="submission" date="2015-11" db="EMBL/GenBank/DDBJ databases">
        <title>Genomic analysis of 38 Legionella species identifies large and diverse effector repertoires.</title>
        <authorList>
            <person name="Burstein D."/>
            <person name="Amaro F."/>
            <person name="Zusman T."/>
            <person name="Lifshitz Z."/>
            <person name="Cohen O."/>
            <person name="Gilbert J.A."/>
            <person name="Pupko T."/>
            <person name="Shuman H.A."/>
            <person name="Segal G."/>
        </authorList>
    </citation>
    <scope>NUCLEOTIDE SEQUENCE [LARGE SCALE GENOMIC DNA]</scope>
    <source>
        <strain evidence="9 10">ATCC 700990</strain>
    </source>
</reference>
<evidence type="ECO:0000256" key="1">
    <source>
        <dbReference type="ARBA" id="ARBA00004141"/>
    </source>
</evidence>
<dbReference type="RefSeq" id="WP_058495529.1">
    <property type="nucleotide sequence ID" value="NZ_LNXY01000020.1"/>
</dbReference>
<evidence type="ECO:0000256" key="6">
    <source>
        <dbReference type="PIRSR" id="PIRSR601765-1"/>
    </source>
</evidence>
<feature type="transmembrane region" description="Helical" evidence="7">
    <location>
        <begin position="269"/>
        <end position="286"/>
    </location>
</feature>
<dbReference type="Proteomes" id="UP000054736">
    <property type="component" value="Unassembled WGS sequence"/>
</dbReference>
<accession>A0A0W0SW59</accession>
<dbReference type="SUPFAM" id="SSF53056">
    <property type="entry name" value="beta-carbonic anhydrase, cab"/>
    <property type="match status" value="1"/>
</dbReference>
<feature type="binding site" evidence="6">
    <location>
        <position position="642"/>
    </location>
    <ligand>
        <name>Zn(2+)</name>
        <dbReference type="ChEBI" id="CHEBI:29105"/>
    </ligand>
</feature>
<dbReference type="InterPro" id="IPR001902">
    <property type="entry name" value="SLC26A/SulP_fam"/>
</dbReference>
<feature type="transmembrane region" description="Helical" evidence="7">
    <location>
        <begin position="73"/>
        <end position="91"/>
    </location>
</feature>
<dbReference type="PANTHER" id="PTHR11814">
    <property type="entry name" value="SULFATE TRANSPORTER"/>
    <property type="match status" value="1"/>
</dbReference>
<dbReference type="GO" id="GO:0008270">
    <property type="term" value="F:zinc ion binding"/>
    <property type="evidence" value="ECO:0007669"/>
    <property type="project" value="InterPro"/>
</dbReference>
<dbReference type="AlphaFoldDB" id="A0A0W0SW59"/>
<dbReference type="Pfam" id="PF00484">
    <property type="entry name" value="Pro_CA"/>
    <property type="match status" value="1"/>
</dbReference>
<dbReference type="EMBL" id="LNXY01000020">
    <property type="protein sequence ID" value="KTC87606.1"/>
    <property type="molecule type" value="Genomic_DNA"/>
</dbReference>
<feature type="binding site" evidence="6">
    <location>
        <position position="591"/>
    </location>
    <ligand>
        <name>Zn(2+)</name>
        <dbReference type="ChEBI" id="CHEBI:29105"/>
    </ligand>
</feature>
<protein>
    <submittedName>
        <fullName evidence="9">Sulfate transporter</fullName>
    </submittedName>
</protein>
<feature type="binding site" evidence="6">
    <location>
        <position position="645"/>
    </location>
    <ligand>
        <name>Zn(2+)</name>
        <dbReference type="ChEBI" id="CHEBI:29105"/>
    </ligand>
</feature>
<comment type="cofactor">
    <cofactor evidence="6">
        <name>Zn(2+)</name>
        <dbReference type="ChEBI" id="CHEBI:29105"/>
    </cofactor>
    <text evidence="6">Binds 1 zinc ion per subunit.</text>
</comment>
<evidence type="ECO:0000256" key="5">
    <source>
        <dbReference type="ARBA" id="ARBA00023136"/>
    </source>
</evidence>
<keyword evidence="3 7" id="KW-0812">Transmembrane</keyword>
<comment type="subcellular location">
    <subcellularLocation>
        <location evidence="1">Membrane</location>
        <topology evidence="1">Multi-pass membrane protein</topology>
    </subcellularLocation>
</comment>
<feature type="transmembrane region" description="Helical" evidence="7">
    <location>
        <begin position="180"/>
        <end position="198"/>
    </location>
</feature>
<keyword evidence="6" id="KW-0479">Metal-binding</keyword>
<dbReference type="CDD" id="cd03378">
    <property type="entry name" value="beta_CA_cladeC"/>
    <property type="match status" value="1"/>
</dbReference>
<dbReference type="SMART" id="SM00947">
    <property type="entry name" value="Pro_CA"/>
    <property type="match status" value="1"/>
</dbReference>
<sequence length="771" mass="84540">MIETMNTRFRKLRIYQQRQLKFDFIAGIVVFLVAVPLCLGIALASGAPLFSGIISGIIGGVVVGALSGSQVSVSGPAAGMAAVVLAALSQLGDFNSFLLALLLAGILQIIVGSLRAGFVADYIPSNVVQGLLCAIGILLIIKQLPLAFTLSTDLKELEGHLLESTEGLALNPLYELSQHINTGASIISLISFALLIFFEKTQIKWIKGIPAPIIVVVAGILMNEAFQFTHSSFAQNYPHLVNIPSHNGFTDLLSQLQYPAWSAWSNPKIYLYAVIIAIVASMESLLNVKAGEKLDKKHRYCSKDQELVAQGFGNLAAGLIGGIPVTSVIVRTSVNIQAGSKTKMSTILHGIFLFLAVLLIEDWLNKIPLSSLAAILIFTGYKLTKPSIYRTIFQQGMDRFIPFIATVVSIVIFNLLTGILIGLAISLFYILKSNSTARLDIIKEIYTTGETNRLVLPQQITFLNKASLVAELSSIPKNSQLIIDARYSDYIDKEIIEFIKEFQHEQAPLKQISLNLVGFQDKYDIHNFIDFINVTTYDVQSNLMPHQVLAILREGNQRFLKDRRIHRITNIDIKYTAKTQHPIAVVLGCIDSRVPVETIFDMSFGDIFCVRIAGNVVNEDVLASIEYACHVVGTKLIVVLGHTRCGAIQAACDHVEKGHITQLLAKIQPAVSAETETTGDRTSKNDHFVKNVTELNIANTLQQIYHDSQILKLMIEQESVGLVGALYDVNTGKVTFKDYSSTLEHLDHAKDNNLAEKVQKVLSSSGLDAPK</sequence>
<feature type="transmembrane region" description="Helical" evidence="7">
    <location>
        <begin position="403"/>
        <end position="431"/>
    </location>
</feature>
<evidence type="ECO:0000256" key="7">
    <source>
        <dbReference type="SAM" id="Phobius"/>
    </source>
</evidence>
<keyword evidence="10" id="KW-1185">Reference proteome</keyword>
<keyword evidence="6" id="KW-0862">Zinc</keyword>
<evidence type="ECO:0000256" key="3">
    <source>
        <dbReference type="ARBA" id="ARBA00022692"/>
    </source>
</evidence>
<evidence type="ECO:0000313" key="10">
    <source>
        <dbReference type="Proteomes" id="UP000054736"/>
    </source>
</evidence>
<evidence type="ECO:0000259" key="8">
    <source>
        <dbReference type="Pfam" id="PF00916"/>
    </source>
</evidence>
<evidence type="ECO:0000313" key="9">
    <source>
        <dbReference type="EMBL" id="KTC87606.1"/>
    </source>
</evidence>
<dbReference type="InterPro" id="IPR036874">
    <property type="entry name" value="Carbonic_anhydrase_sf"/>
</dbReference>
<comment type="similarity">
    <text evidence="2">Belongs to the beta-class carbonic anhydrase family.</text>
</comment>
<dbReference type="GO" id="GO:0055085">
    <property type="term" value="P:transmembrane transport"/>
    <property type="evidence" value="ECO:0007669"/>
    <property type="project" value="InterPro"/>
</dbReference>
<feature type="transmembrane region" description="Helical" evidence="7">
    <location>
        <begin position="205"/>
        <end position="222"/>
    </location>
</feature>
<feature type="transmembrane region" description="Helical" evidence="7">
    <location>
        <begin position="97"/>
        <end position="118"/>
    </location>
</feature>
<dbReference type="Pfam" id="PF00916">
    <property type="entry name" value="Sulfate_transp"/>
    <property type="match status" value="1"/>
</dbReference>
<keyword evidence="4 7" id="KW-1133">Transmembrane helix</keyword>
<dbReference type="Gene3D" id="3.40.1050.10">
    <property type="entry name" value="Carbonic anhydrase"/>
    <property type="match status" value="1"/>
</dbReference>
<feature type="transmembrane region" description="Helical" evidence="7">
    <location>
        <begin position="342"/>
        <end position="360"/>
    </location>
</feature>